<dbReference type="SUPFAM" id="SSF52540">
    <property type="entry name" value="P-loop containing nucleoside triphosphate hydrolases"/>
    <property type="match status" value="1"/>
</dbReference>
<dbReference type="OrthoDB" id="9802264at2"/>
<dbReference type="PATRIC" id="fig|656366.3.peg.240"/>
<dbReference type="AlphaFoldDB" id="A0A0M3UFM7"/>
<evidence type="ECO:0000313" key="5">
    <source>
        <dbReference type="EMBL" id="ALE91279.1"/>
    </source>
</evidence>
<evidence type="ECO:0000256" key="2">
    <source>
        <dbReference type="ARBA" id="ARBA00022741"/>
    </source>
</evidence>
<dbReference type="GO" id="GO:0043190">
    <property type="term" value="C:ATP-binding cassette (ABC) transporter complex"/>
    <property type="evidence" value="ECO:0007669"/>
    <property type="project" value="InterPro"/>
</dbReference>
<gene>
    <name evidence="5" type="ORF">AOC05_01095</name>
</gene>
<dbReference type="EMBL" id="CP012677">
    <property type="protein sequence ID" value="ALE91279.1"/>
    <property type="molecule type" value="Genomic_DNA"/>
</dbReference>
<dbReference type="RefSeq" id="WP_062004931.1">
    <property type="nucleotide sequence ID" value="NZ_CP012677.1"/>
</dbReference>
<evidence type="ECO:0000256" key="1">
    <source>
        <dbReference type="ARBA" id="ARBA00022448"/>
    </source>
</evidence>
<dbReference type="GO" id="GO:0005524">
    <property type="term" value="F:ATP binding"/>
    <property type="evidence" value="ECO:0007669"/>
    <property type="project" value="UniProtKB-KW"/>
</dbReference>
<evidence type="ECO:0000259" key="4">
    <source>
        <dbReference type="PROSITE" id="PS50893"/>
    </source>
</evidence>
<dbReference type="PANTHER" id="PTHR42781:SF4">
    <property type="entry name" value="SPERMIDINE_PUTRESCINE IMPORT ATP-BINDING PROTEIN POTA"/>
    <property type="match status" value="1"/>
</dbReference>
<organism evidence="5 6">
    <name type="scientific">Arthrobacter alpinus</name>
    <dbReference type="NCBI Taxonomy" id="656366"/>
    <lineage>
        <taxon>Bacteria</taxon>
        <taxon>Bacillati</taxon>
        <taxon>Actinomycetota</taxon>
        <taxon>Actinomycetes</taxon>
        <taxon>Micrococcales</taxon>
        <taxon>Micrococcaceae</taxon>
        <taxon>Arthrobacter</taxon>
    </lineage>
</organism>
<dbReference type="Gene3D" id="2.40.50.100">
    <property type="match status" value="1"/>
</dbReference>
<dbReference type="InterPro" id="IPR013611">
    <property type="entry name" value="Transp-assoc_OB_typ2"/>
</dbReference>
<dbReference type="PROSITE" id="PS00211">
    <property type="entry name" value="ABC_TRANSPORTER_1"/>
    <property type="match status" value="1"/>
</dbReference>
<keyword evidence="6" id="KW-1185">Reference proteome</keyword>
<dbReference type="InterPro" id="IPR027417">
    <property type="entry name" value="P-loop_NTPase"/>
</dbReference>
<dbReference type="PANTHER" id="PTHR42781">
    <property type="entry name" value="SPERMIDINE/PUTRESCINE IMPORT ATP-BINDING PROTEIN POTA"/>
    <property type="match status" value="1"/>
</dbReference>
<protein>
    <submittedName>
        <fullName evidence="5">Spermidine/putrescine ABC transporter ATP-binding protein</fullName>
    </submittedName>
</protein>
<dbReference type="GO" id="GO:0016887">
    <property type="term" value="F:ATP hydrolysis activity"/>
    <property type="evidence" value="ECO:0007669"/>
    <property type="project" value="InterPro"/>
</dbReference>
<dbReference type="PROSITE" id="PS50893">
    <property type="entry name" value="ABC_TRANSPORTER_2"/>
    <property type="match status" value="1"/>
</dbReference>
<dbReference type="InterPro" id="IPR003593">
    <property type="entry name" value="AAA+_ATPase"/>
</dbReference>
<evidence type="ECO:0000256" key="3">
    <source>
        <dbReference type="ARBA" id="ARBA00022840"/>
    </source>
</evidence>
<dbReference type="InterPro" id="IPR050093">
    <property type="entry name" value="ABC_SmlMolc_Importer"/>
</dbReference>
<dbReference type="FunFam" id="3.40.50.300:FF:000042">
    <property type="entry name" value="Maltose/maltodextrin ABC transporter, ATP-binding protein"/>
    <property type="match status" value="1"/>
</dbReference>
<dbReference type="Gene3D" id="3.40.50.300">
    <property type="entry name" value="P-loop containing nucleotide triphosphate hydrolases"/>
    <property type="match status" value="1"/>
</dbReference>
<dbReference type="GO" id="GO:0140359">
    <property type="term" value="F:ABC-type transporter activity"/>
    <property type="evidence" value="ECO:0007669"/>
    <property type="project" value="UniProtKB-ARBA"/>
</dbReference>
<keyword evidence="2" id="KW-0547">Nucleotide-binding</keyword>
<dbReference type="InterPro" id="IPR003439">
    <property type="entry name" value="ABC_transporter-like_ATP-bd"/>
</dbReference>
<dbReference type="Proteomes" id="UP000062833">
    <property type="component" value="Chromosome"/>
</dbReference>
<accession>A0A0M3UFM7</accession>
<dbReference type="Pfam" id="PF08402">
    <property type="entry name" value="TOBE_2"/>
    <property type="match status" value="1"/>
</dbReference>
<dbReference type="SMART" id="SM00382">
    <property type="entry name" value="AAA"/>
    <property type="match status" value="1"/>
</dbReference>
<name>A0A0M3UFM7_9MICC</name>
<keyword evidence="1" id="KW-0813">Transport</keyword>
<dbReference type="Pfam" id="PF00005">
    <property type="entry name" value="ABC_tran"/>
    <property type="match status" value="1"/>
</dbReference>
<sequence length="361" mass="39328">MTRVYLNGITKTYSGAKPSVSDLTLTIEDGELFTLLGPSGCGKSTTLRMVAGFIQPTSGSIHFDGKDVTNMAPNKRDTGMVFQNYALFPHMTVRGNVAYGLNMRKVTKPDKKRRIDQALAQVGLEEFGDRRIDRLSGGQQQRVALARALVISPKALLLDEPLSNLDAKLREETRAEIRSTQQAAGTTCLYVTHDQAEAMAMSDRVAVLNEGKLHQVASPREVYSQPATSFVARFIGRSNVLPCTVLGHEKTTVSIKLADGTILNAPRIDGTYSAGVVVGEEAAVSLRPESIRLSVIEGREEPGNFTGRVLTSEFTGAVNVYEIAWQGMKIVVSAPDSFNRAEPGDLVSMQPDQDRVWMVQP</sequence>
<proteinExistence type="predicted"/>
<reference evidence="6" key="1">
    <citation type="submission" date="2015-09" db="EMBL/GenBank/DDBJ databases">
        <title>Complete genome of Arthrobacter alpinus strain R3.8.</title>
        <authorList>
            <person name="See-Too W.S."/>
            <person name="Chan K.G."/>
        </authorList>
    </citation>
    <scope>NUCLEOTIDE SEQUENCE [LARGE SCALE GENOMIC DNA]</scope>
    <source>
        <strain evidence="6">R3.8</strain>
    </source>
</reference>
<dbReference type="InterPro" id="IPR017871">
    <property type="entry name" value="ABC_transporter-like_CS"/>
</dbReference>
<dbReference type="InterPro" id="IPR008995">
    <property type="entry name" value="Mo/tungstate-bd_C_term_dom"/>
</dbReference>
<dbReference type="SUPFAM" id="SSF50331">
    <property type="entry name" value="MOP-like"/>
    <property type="match status" value="1"/>
</dbReference>
<keyword evidence="3 5" id="KW-0067">ATP-binding</keyword>
<evidence type="ECO:0000313" key="6">
    <source>
        <dbReference type="Proteomes" id="UP000062833"/>
    </source>
</evidence>
<feature type="domain" description="ABC transporter" evidence="4">
    <location>
        <begin position="4"/>
        <end position="235"/>
    </location>
</feature>
<dbReference type="KEGG" id="aaq:AOC05_01095"/>